<comment type="caution">
    <text evidence="1">The sequence shown here is derived from an EMBL/GenBank/DDBJ whole genome shotgun (WGS) entry which is preliminary data.</text>
</comment>
<dbReference type="Proteomes" id="UP000578352">
    <property type="component" value="Unassembled WGS sequence"/>
</dbReference>
<protein>
    <submittedName>
        <fullName evidence="1">Uncharacterized protein</fullName>
    </submittedName>
</protein>
<evidence type="ECO:0000313" key="2">
    <source>
        <dbReference type="Proteomes" id="UP000578352"/>
    </source>
</evidence>
<dbReference type="AlphaFoldDB" id="A0A853D5P3"/>
<organism evidence="1 2">
    <name type="scientific">Leifsonia shinshuensis</name>
    <dbReference type="NCBI Taxonomy" id="150026"/>
    <lineage>
        <taxon>Bacteria</taxon>
        <taxon>Bacillati</taxon>
        <taxon>Actinomycetota</taxon>
        <taxon>Actinomycetes</taxon>
        <taxon>Micrococcales</taxon>
        <taxon>Microbacteriaceae</taxon>
        <taxon>Leifsonia</taxon>
    </lineage>
</organism>
<name>A0A853D5P3_9MICO</name>
<evidence type="ECO:0000313" key="1">
    <source>
        <dbReference type="EMBL" id="NYJ25945.1"/>
    </source>
</evidence>
<accession>A0A853D5P3</accession>
<gene>
    <name evidence="1" type="ORF">HNR13_004232</name>
</gene>
<reference evidence="1 2" key="1">
    <citation type="submission" date="2020-07" db="EMBL/GenBank/DDBJ databases">
        <title>Sequencing the genomes of 1000 actinobacteria strains.</title>
        <authorList>
            <person name="Klenk H.-P."/>
        </authorList>
    </citation>
    <scope>NUCLEOTIDE SEQUENCE [LARGE SCALE GENOMIC DNA]</scope>
    <source>
        <strain evidence="1 2">DSM 15165</strain>
    </source>
</reference>
<sequence length="65" mass="7082">MSSIQEEAYSGMITRTAAFPPIRVLIVIRNDGSEREFSGVPLSRRTAKRTIAVLTEAMSASRASP</sequence>
<dbReference type="EMBL" id="JACCFL010000001">
    <property type="protein sequence ID" value="NYJ25945.1"/>
    <property type="molecule type" value="Genomic_DNA"/>
</dbReference>
<proteinExistence type="predicted"/>